<organism evidence="1 2">
    <name type="scientific">Lupinus luteus</name>
    <name type="common">European yellow lupine</name>
    <dbReference type="NCBI Taxonomy" id="3873"/>
    <lineage>
        <taxon>Eukaryota</taxon>
        <taxon>Viridiplantae</taxon>
        <taxon>Streptophyta</taxon>
        <taxon>Embryophyta</taxon>
        <taxon>Tracheophyta</taxon>
        <taxon>Spermatophyta</taxon>
        <taxon>Magnoliopsida</taxon>
        <taxon>eudicotyledons</taxon>
        <taxon>Gunneridae</taxon>
        <taxon>Pentapetalae</taxon>
        <taxon>rosids</taxon>
        <taxon>fabids</taxon>
        <taxon>Fabales</taxon>
        <taxon>Fabaceae</taxon>
        <taxon>Papilionoideae</taxon>
        <taxon>50 kb inversion clade</taxon>
        <taxon>genistoids sensu lato</taxon>
        <taxon>core genistoids</taxon>
        <taxon>Genisteae</taxon>
        <taxon>Lupinus</taxon>
    </lineage>
</organism>
<evidence type="ECO:0000313" key="2">
    <source>
        <dbReference type="Proteomes" id="UP001497480"/>
    </source>
</evidence>
<comment type="caution">
    <text evidence="1">The sequence shown here is derived from an EMBL/GenBank/DDBJ whole genome shotgun (WGS) entry which is preliminary data.</text>
</comment>
<dbReference type="EMBL" id="CAXHTB010000024">
    <property type="protein sequence ID" value="CAL0332809.1"/>
    <property type="molecule type" value="Genomic_DNA"/>
</dbReference>
<dbReference type="AlphaFoldDB" id="A0AAV1YFL1"/>
<proteinExistence type="predicted"/>
<dbReference type="Proteomes" id="UP001497480">
    <property type="component" value="Unassembled WGS sequence"/>
</dbReference>
<accession>A0AAV1YFL1</accession>
<gene>
    <name evidence="1" type="ORF">LLUT_LOCUS33869</name>
</gene>
<evidence type="ECO:0000313" key="1">
    <source>
        <dbReference type="EMBL" id="CAL0332809.1"/>
    </source>
</evidence>
<protein>
    <submittedName>
        <fullName evidence="1">Uncharacterized protein</fullName>
    </submittedName>
</protein>
<name>A0AAV1YFL1_LUPLU</name>
<keyword evidence="2" id="KW-1185">Reference proteome</keyword>
<sequence>MIMNELLSLRGYTITKMDKLETQNQNIRNDIIAISNRLDYVNMDDDKSKLF</sequence>
<reference evidence="1 2" key="1">
    <citation type="submission" date="2024-03" db="EMBL/GenBank/DDBJ databases">
        <authorList>
            <person name="Martinez-Hernandez J."/>
        </authorList>
    </citation>
    <scope>NUCLEOTIDE SEQUENCE [LARGE SCALE GENOMIC DNA]</scope>
</reference>